<evidence type="ECO:0000313" key="10">
    <source>
        <dbReference type="Proteomes" id="UP000823638"/>
    </source>
</evidence>
<dbReference type="NCBIfam" id="TIGR02492">
    <property type="entry name" value="flgK_ends"/>
    <property type="match status" value="1"/>
</dbReference>
<evidence type="ECO:0000256" key="4">
    <source>
        <dbReference type="ARBA" id="ARBA00016244"/>
    </source>
</evidence>
<gene>
    <name evidence="9" type="primary">flgK</name>
    <name evidence="9" type="ORF">IAA81_01125</name>
</gene>
<dbReference type="EMBL" id="JADIMM010000018">
    <property type="protein sequence ID" value="MBO8456813.1"/>
    <property type="molecule type" value="Genomic_DNA"/>
</dbReference>
<feature type="domain" description="Flagellar hook-associated protein FlgK helical" evidence="8">
    <location>
        <begin position="104"/>
        <end position="330"/>
    </location>
</feature>
<comment type="caution">
    <text evidence="9">The sequence shown here is derived from an EMBL/GenBank/DDBJ whole genome shotgun (WGS) entry which is preliminary data.</text>
</comment>
<accession>A0A9D9N1K8</accession>
<evidence type="ECO:0000259" key="7">
    <source>
        <dbReference type="Pfam" id="PF06429"/>
    </source>
</evidence>
<dbReference type="Pfam" id="PF06429">
    <property type="entry name" value="Flg_bbr_C"/>
    <property type="match status" value="1"/>
</dbReference>
<dbReference type="SUPFAM" id="SSF64518">
    <property type="entry name" value="Phase 1 flagellin"/>
    <property type="match status" value="1"/>
</dbReference>
<dbReference type="InterPro" id="IPR010810">
    <property type="entry name" value="Flagellin_hook_IN_motif"/>
</dbReference>
<comment type="subcellular location">
    <subcellularLocation>
        <location evidence="1">Bacterial flagellum</location>
    </subcellularLocation>
    <subcellularLocation>
        <location evidence="2">Secreted</location>
    </subcellularLocation>
</comment>
<reference evidence="9" key="1">
    <citation type="submission" date="2020-10" db="EMBL/GenBank/DDBJ databases">
        <authorList>
            <person name="Gilroy R."/>
        </authorList>
    </citation>
    <scope>NUCLEOTIDE SEQUENCE</scope>
    <source>
        <strain evidence="9">10532</strain>
    </source>
</reference>
<feature type="domain" description="Flagellar basal-body/hook protein C-terminal" evidence="7">
    <location>
        <begin position="589"/>
        <end position="627"/>
    </location>
</feature>
<evidence type="ECO:0000259" key="8">
    <source>
        <dbReference type="Pfam" id="PF22638"/>
    </source>
</evidence>
<keyword evidence="9" id="KW-0966">Cell projection</keyword>
<dbReference type="GO" id="GO:0005198">
    <property type="term" value="F:structural molecule activity"/>
    <property type="evidence" value="ECO:0007669"/>
    <property type="project" value="InterPro"/>
</dbReference>
<dbReference type="InterPro" id="IPR010930">
    <property type="entry name" value="Flg_bb/hook_C_dom"/>
</dbReference>
<dbReference type="Pfam" id="PF22638">
    <property type="entry name" value="FlgK_D1"/>
    <property type="match status" value="1"/>
</dbReference>
<dbReference type="Proteomes" id="UP000823638">
    <property type="component" value="Unassembled WGS sequence"/>
</dbReference>
<dbReference type="InterPro" id="IPR002371">
    <property type="entry name" value="FlgK"/>
</dbReference>
<protein>
    <recommendedName>
        <fullName evidence="4">Flagellar hook-associated protein 1</fullName>
    </recommendedName>
</protein>
<sequence>MQSTFSSIEIGKRSLVAHNQAMTTAGHNISNASTEGYSRQRVEMEQFDAIYLPGLNREETAGQIGQGVTVQSVRRLRDELLDQRIVAQTNSEGYWQTRDNYVLMLEQIYNEPDESSMRTRMDQFWDSWQELSVYPDSRAARQAVLSRGETLVDSIHQRFASLDGVKKMVDGDVVATVKQVNTLTKQIAAANEQIVKIKAMGDNPNDLLDKRDLLVEKLSSLINITVSQQDPDEYVVHTNGFEIVQGSKARSFELKNDIETDGVTQVIWPENGEQAFFEGGKLGALLEIRDVDIREEMQHLDSMTLNFVDMVNDIHRNGVSPNGSQNLDFFTNEPFVANVDGVYDRNGDGEMDSTLLFRISGNNTLDARDLIGLEGVLTLSGAQGNVNVPYYSTDRVEDLISRINNSGAEVTAHLDNNGRLILKGTTAADPGNPDFVIRHLEDSGRFLNGYAGVLAGSGAGNAFDWENPQAVATLAQGEGINGHEVEYSVSPTSHPAAWIQIRDEIKNDVLSIASGFPGPDGRVETGDGSLALAVASIRNNRVMIGSMTTFDDYFADTVTNIGLKGQQAERALETQTAIMTELRNMRDSISGVNIDEELSDIIKFQHGYNAAARFIATYNDMLDTVINRLGV</sequence>
<evidence type="ECO:0000256" key="3">
    <source>
        <dbReference type="ARBA" id="ARBA00009677"/>
    </source>
</evidence>
<reference evidence="9" key="2">
    <citation type="journal article" date="2021" name="PeerJ">
        <title>Extensive microbial diversity within the chicken gut microbiome revealed by metagenomics and culture.</title>
        <authorList>
            <person name="Gilroy R."/>
            <person name="Ravi A."/>
            <person name="Getino M."/>
            <person name="Pursley I."/>
            <person name="Horton D.L."/>
            <person name="Alikhan N.F."/>
            <person name="Baker D."/>
            <person name="Gharbi K."/>
            <person name="Hall N."/>
            <person name="Watson M."/>
            <person name="Adriaenssens E.M."/>
            <person name="Foster-Nyarko E."/>
            <person name="Jarju S."/>
            <person name="Secka A."/>
            <person name="Antonio M."/>
            <person name="Oren A."/>
            <person name="Chaudhuri R.R."/>
            <person name="La Ragione R."/>
            <person name="Hildebrand F."/>
            <person name="Pallen M.J."/>
        </authorList>
    </citation>
    <scope>NUCLEOTIDE SEQUENCE</scope>
    <source>
        <strain evidence="9">10532</strain>
    </source>
</reference>
<keyword evidence="9" id="KW-0282">Flagellum</keyword>
<dbReference type="GO" id="GO:0005576">
    <property type="term" value="C:extracellular region"/>
    <property type="evidence" value="ECO:0007669"/>
    <property type="project" value="UniProtKB-SubCell"/>
</dbReference>
<organism evidence="9 10">
    <name type="scientific">Candidatus Gallitreponema excrementavium</name>
    <dbReference type="NCBI Taxonomy" id="2840840"/>
    <lineage>
        <taxon>Bacteria</taxon>
        <taxon>Pseudomonadati</taxon>
        <taxon>Spirochaetota</taxon>
        <taxon>Spirochaetia</taxon>
        <taxon>Spirochaetales</taxon>
        <taxon>Candidatus Gallitreponema</taxon>
    </lineage>
</organism>
<dbReference type="PANTHER" id="PTHR30033:SF1">
    <property type="entry name" value="FLAGELLAR HOOK-ASSOCIATED PROTEIN 1"/>
    <property type="match status" value="1"/>
</dbReference>
<dbReference type="PANTHER" id="PTHR30033">
    <property type="entry name" value="FLAGELLAR HOOK-ASSOCIATED PROTEIN 1"/>
    <property type="match status" value="1"/>
</dbReference>
<keyword evidence="9" id="KW-0969">Cilium</keyword>
<keyword evidence="6" id="KW-0975">Bacterial flagellum</keyword>
<evidence type="ECO:0000256" key="2">
    <source>
        <dbReference type="ARBA" id="ARBA00004613"/>
    </source>
</evidence>
<evidence type="ECO:0000313" key="9">
    <source>
        <dbReference type="EMBL" id="MBO8456813.1"/>
    </source>
</evidence>
<evidence type="ECO:0000256" key="5">
    <source>
        <dbReference type="ARBA" id="ARBA00022525"/>
    </source>
</evidence>
<dbReference type="Pfam" id="PF07196">
    <property type="entry name" value="Flagellin_IN"/>
    <property type="match status" value="1"/>
</dbReference>
<dbReference type="AlphaFoldDB" id="A0A9D9N1K8"/>
<comment type="similarity">
    <text evidence="3">Belongs to the flagella basal body rod proteins family.</text>
</comment>
<evidence type="ECO:0000256" key="1">
    <source>
        <dbReference type="ARBA" id="ARBA00004365"/>
    </source>
</evidence>
<evidence type="ECO:0000256" key="6">
    <source>
        <dbReference type="ARBA" id="ARBA00023143"/>
    </source>
</evidence>
<dbReference type="PRINTS" id="PR01005">
    <property type="entry name" value="FLGHOOKAP1"/>
</dbReference>
<dbReference type="GO" id="GO:0044780">
    <property type="term" value="P:bacterial-type flagellum assembly"/>
    <property type="evidence" value="ECO:0007669"/>
    <property type="project" value="InterPro"/>
</dbReference>
<dbReference type="GO" id="GO:0009424">
    <property type="term" value="C:bacterial-type flagellum hook"/>
    <property type="evidence" value="ECO:0007669"/>
    <property type="project" value="InterPro"/>
</dbReference>
<dbReference type="InterPro" id="IPR053927">
    <property type="entry name" value="FlgK_helical"/>
</dbReference>
<proteinExistence type="inferred from homology"/>
<name>A0A9D9N1K8_9SPIR</name>
<keyword evidence="5" id="KW-0964">Secreted</keyword>